<reference evidence="2" key="1">
    <citation type="journal article" date="2019" name="Int. J. Syst. Evol. Microbiol.">
        <title>The Global Catalogue of Microorganisms (GCM) 10K type strain sequencing project: providing services to taxonomists for standard genome sequencing and annotation.</title>
        <authorList>
            <consortium name="The Broad Institute Genomics Platform"/>
            <consortium name="The Broad Institute Genome Sequencing Center for Infectious Disease"/>
            <person name="Wu L."/>
            <person name="Ma J."/>
        </authorList>
    </citation>
    <scope>NUCLEOTIDE SEQUENCE [LARGE SCALE GENOMIC DNA]</scope>
    <source>
        <strain evidence="2">JCM 16545</strain>
    </source>
</reference>
<dbReference type="Proteomes" id="UP001597369">
    <property type="component" value="Unassembled WGS sequence"/>
</dbReference>
<protein>
    <submittedName>
        <fullName evidence="1">Uncharacterized protein</fullName>
    </submittedName>
</protein>
<proteinExistence type="predicted"/>
<comment type="caution">
    <text evidence="1">The sequence shown here is derived from an EMBL/GenBank/DDBJ whole genome shotgun (WGS) entry which is preliminary data.</text>
</comment>
<gene>
    <name evidence="1" type="ORF">ACFSKU_05730</name>
</gene>
<accession>A0ABW4WUC7</accession>
<organism evidence="1 2">
    <name type="scientific">Pontibacter silvestris</name>
    <dbReference type="NCBI Taxonomy" id="2305183"/>
    <lineage>
        <taxon>Bacteria</taxon>
        <taxon>Pseudomonadati</taxon>
        <taxon>Bacteroidota</taxon>
        <taxon>Cytophagia</taxon>
        <taxon>Cytophagales</taxon>
        <taxon>Hymenobacteraceae</taxon>
        <taxon>Pontibacter</taxon>
    </lineage>
</organism>
<evidence type="ECO:0000313" key="2">
    <source>
        <dbReference type="Proteomes" id="UP001597369"/>
    </source>
</evidence>
<sequence length="40" mass="4431">MLLHLPLSYCAGGMQQANRRRYIVADGLATFEAVLELTHA</sequence>
<dbReference type="EMBL" id="JBHUHV010000019">
    <property type="protein sequence ID" value="MFD2066377.1"/>
    <property type="molecule type" value="Genomic_DNA"/>
</dbReference>
<keyword evidence="2" id="KW-1185">Reference proteome</keyword>
<dbReference type="RefSeq" id="WP_262910444.1">
    <property type="nucleotide sequence ID" value="NZ_JAJJWI010000007.1"/>
</dbReference>
<evidence type="ECO:0000313" key="1">
    <source>
        <dbReference type="EMBL" id="MFD2066377.1"/>
    </source>
</evidence>
<name>A0ABW4WUC7_9BACT</name>